<sequence length="293" mass="32126">MPESILERAEEFSLPEALTVQPGEGELPRLRVETDHCSGAQYLHGATVTDWKPAGEEPVLFTSAHAVYRDGKAIRGGVPICFPWFGPHPTDPSAPAHGLVRTIPWRLTQTAQGPAGVETQMVTTLDQLHADYRVTFGKQLTLNLTVTNIADTDQTFEAALHTYFRVGDAREVTIAGLEYTRFIDKLQDMKVCDQGEHPVTFTAETDRVYVDTQATCVLNDPVMNRKIKVEKLGSLSTVVWNPWIGKSQSTADFGDDEWTGMCCIESANIGDEAVSLAPGASHTLLVKLSVETL</sequence>
<dbReference type="Proteomes" id="UP000541810">
    <property type="component" value="Unassembled WGS sequence"/>
</dbReference>
<keyword evidence="7" id="KW-1185">Reference proteome</keyword>
<evidence type="ECO:0000256" key="1">
    <source>
        <dbReference type="ARBA" id="ARBA00001096"/>
    </source>
</evidence>
<dbReference type="Gene3D" id="2.70.98.10">
    <property type="match status" value="1"/>
</dbReference>
<evidence type="ECO:0000313" key="6">
    <source>
        <dbReference type="EMBL" id="MBB6429847.1"/>
    </source>
</evidence>
<evidence type="ECO:0000256" key="3">
    <source>
        <dbReference type="ARBA" id="ARBA00023235"/>
    </source>
</evidence>
<evidence type="ECO:0000256" key="4">
    <source>
        <dbReference type="PIRNR" id="PIRNR016020"/>
    </source>
</evidence>
<gene>
    <name evidence="6" type="ORF">HNQ40_001653</name>
</gene>
<dbReference type="PIRSF" id="PIRSF016020">
    <property type="entry name" value="PHexose_mutarotase"/>
    <property type="match status" value="1"/>
</dbReference>
<dbReference type="GO" id="GO:0005975">
    <property type="term" value="P:carbohydrate metabolic process"/>
    <property type="evidence" value="ECO:0007669"/>
    <property type="project" value="InterPro"/>
</dbReference>
<evidence type="ECO:0000256" key="5">
    <source>
        <dbReference type="PIRSR" id="PIRSR016020-1"/>
    </source>
</evidence>
<dbReference type="GO" id="GO:0030246">
    <property type="term" value="F:carbohydrate binding"/>
    <property type="evidence" value="ECO:0007669"/>
    <property type="project" value="UniProtKB-UniRule"/>
</dbReference>
<dbReference type="PANTHER" id="PTHR11122">
    <property type="entry name" value="APOSPORY-ASSOCIATED PROTEIN C-RELATED"/>
    <property type="match status" value="1"/>
</dbReference>
<accession>A0A7X0H6A9</accession>
<feature type="active site" evidence="5">
    <location>
        <position position="265"/>
    </location>
</feature>
<dbReference type="EMBL" id="JACHGY010000001">
    <property type="protein sequence ID" value="MBB6429847.1"/>
    <property type="molecule type" value="Genomic_DNA"/>
</dbReference>
<evidence type="ECO:0000313" key="7">
    <source>
        <dbReference type="Proteomes" id="UP000541810"/>
    </source>
</evidence>
<comment type="caution">
    <text evidence="6">The sequence shown here is derived from an EMBL/GenBank/DDBJ whole genome shotgun (WGS) entry which is preliminary data.</text>
</comment>
<dbReference type="EC" id="5.1.3.15" evidence="4"/>
<proteinExistence type="inferred from homology"/>
<reference evidence="6 7" key="1">
    <citation type="submission" date="2020-08" db="EMBL/GenBank/DDBJ databases">
        <title>Genomic Encyclopedia of Type Strains, Phase IV (KMG-IV): sequencing the most valuable type-strain genomes for metagenomic binning, comparative biology and taxonomic classification.</title>
        <authorList>
            <person name="Goeker M."/>
        </authorList>
    </citation>
    <scope>NUCLEOTIDE SEQUENCE [LARGE SCALE GENOMIC DNA]</scope>
    <source>
        <strain evidence="6 7">DSM 103725</strain>
    </source>
</reference>
<dbReference type="InterPro" id="IPR008183">
    <property type="entry name" value="Aldose_1/G6P_1-epimerase"/>
</dbReference>
<comment type="catalytic activity">
    <reaction evidence="1">
        <text>alpha-D-glucose 6-phosphate = beta-D-glucose 6-phosphate</text>
        <dbReference type="Rhea" id="RHEA:16249"/>
        <dbReference type="ChEBI" id="CHEBI:58225"/>
        <dbReference type="ChEBI" id="CHEBI:58247"/>
        <dbReference type="EC" id="5.1.3.15"/>
    </reaction>
</comment>
<dbReference type="Pfam" id="PF01263">
    <property type="entry name" value="Aldose_epim"/>
    <property type="match status" value="1"/>
</dbReference>
<organism evidence="6 7">
    <name type="scientific">Algisphaera agarilytica</name>
    <dbReference type="NCBI Taxonomy" id="1385975"/>
    <lineage>
        <taxon>Bacteria</taxon>
        <taxon>Pseudomonadati</taxon>
        <taxon>Planctomycetota</taxon>
        <taxon>Phycisphaerae</taxon>
        <taxon>Phycisphaerales</taxon>
        <taxon>Phycisphaeraceae</taxon>
        <taxon>Algisphaera</taxon>
    </lineage>
</organism>
<dbReference type="SUPFAM" id="SSF74650">
    <property type="entry name" value="Galactose mutarotase-like"/>
    <property type="match status" value="1"/>
</dbReference>
<feature type="active site" evidence="5">
    <location>
        <position position="161"/>
    </location>
</feature>
<dbReference type="CDD" id="cd09020">
    <property type="entry name" value="D-hex-6-P-epi_like"/>
    <property type="match status" value="1"/>
</dbReference>
<dbReference type="GO" id="GO:0047938">
    <property type="term" value="F:glucose-6-phosphate 1-epimerase activity"/>
    <property type="evidence" value="ECO:0007669"/>
    <property type="project" value="UniProtKB-UniRule"/>
</dbReference>
<dbReference type="InterPro" id="IPR025532">
    <property type="entry name" value="G6P_1-epimerase"/>
</dbReference>
<dbReference type="PANTHER" id="PTHR11122:SF13">
    <property type="entry name" value="GLUCOSE-6-PHOSPHATE 1-EPIMERASE"/>
    <property type="match status" value="1"/>
</dbReference>
<dbReference type="RefSeq" id="WP_184677407.1">
    <property type="nucleotide sequence ID" value="NZ_JACHGY010000001.1"/>
</dbReference>
<dbReference type="InterPro" id="IPR014718">
    <property type="entry name" value="GH-type_carb-bd"/>
</dbReference>
<dbReference type="AlphaFoldDB" id="A0A7X0H6A9"/>
<evidence type="ECO:0000256" key="2">
    <source>
        <dbReference type="ARBA" id="ARBA00005866"/>
    </source>
</evidence>
<keyword evidence="3 4" id="KW-0413">Isomerase</keyword>
<dbReference type="InterPro" id="IPR011013">
    <property type="entry name" value="Gal_mutarotase_sf_dom"/>
</dbReference>
<protein>
    <recommendedName>
        <fullName evidence="4">Putative glucose-6-phosphate 1-epimerase</fullName>
        <ecNumber evidence="4">5.1.3.15</ecNumber>
    </recommendedName>
</protein>
<comment type="similarity">
    <text evidence="2 4">Belongs to the glucose-6-phosphate 1-epimerase family.</text>
</comment>
<name>A0A7X0H6A9_9BACT</name>